<accession>W0LBP7</accession>
<dbReference type="PATRIC" id="fig|1441930.4.peg.3543"/>
<dbReference type="InterPro" id="IPR022721">
    <property type="entry name" value="DUF3561"/>
</dbReference>
<keyword evidence="1" id="KW-1133">Transmembrane helix</keyword>
<dbReference type="HOGENOM" id="CLU_172652_0_0_6"/>
<dbReference type="KEGG" id="sfo:Z042_17940"/>
<feature type="transmembrane region" description="Helical" evidence="1">
    <location>
        <begin position="20"/>
        <end position="42"/>
    </location>
</feature>
<gene>
    <name evidence="2" type="ORF">Z042_17940</name>
</gene>
<name>W0LBP7_9GAMM</name>
<dbReference type="OrthoDB" id="6414990at2"/>
<dbReference type="EMBL" id="CP007044">
    <property type="protein sequence ID" value="AHG21273.1"/>
    <property type="molecule type" value="Genomic_DNA"/>
</dbReference>
<evidence type="ECO:0000313" key="3">
    <source>
        <dbReference type="Proteomes" id="UP000019030"/>
    </source>
</evidence>
<proteinExistence type="predicted"/>
<protein>
    <submittedName>
        <fullName evidence="2">Membrane protein</fullName>
    </submittedName>
</protein>
<feature type="transmembrane region" description="Helical" evidence="1">
    <location>
        <begin position="48"/>
        <end position="68"/>
    </location>
</feature>
<reference evidence="2 3" key="2">
    <citation type="submission" date="2015-03" db="EMBL/GenBank/DDBJ databases">
        <authorList>
            <person name="Chan K.-G."/>
        </authorList>
    </citation>
    <scope>NUCLEOTIDE SEQUENCE [LARGE SCALE GENOMIC DNA]</scope>
    <source>
        <strain evidence="2 3">RB-25</strain>
    </source>
</reference>
<dbReference type="RefSeq" id="WP_024910441.1">
    <property type="nucleotide sequence ID" value="NZ_CP007044.2"/>
</dbReference>
<organism evidence="2 3">
    <name type="scientific">Chania multitudinisentens RB-25</name>
    <dbReference type="NCBI Taxonomy" id="1441930"/>
    <lineage>
        <taxon>Bacteria</taxon>
        <taxon>Pseudomonadati</taxon>
        <taxon>Pseudomonadota</taxon>
        <taxon>Gammaproteobacteria</taxon>
        <taxon>Enterobacterales</taxon>
        <taxon>Yersiniaceae</taxon>
        <taxon>Chania</taxon>
    </lineage>
</organism>
<feature type="transmembrane region" description="Helical" evidence="1">
    <location>
        <begin position="80"/>
        <end position="102"/>
    </location>
</feature>
<evidence type="ECO:0000256" key="1">
    <source>
        <dbReference type="SAM" id="Phobius"/>
    </source>
</evidence>
<dbReference type="Proteomes" id="UP000019030">
    <property type="component" value="Chromosome"/>
</dbReference>
<dbReference type="STRING" id="1441930.Z042_17940"/>
<keyword evidence="1" id="KW-0812">Transmembrane</keyword>
<keyword evidence="1" id="KW-0472">Membrane</keyword>
<dbReference type="Pfam" id="PF12084">
    <property type="entry name" value="DUF3561"/>
    <property type="match status" value="1"/>
</dbReference>
<sequence>MQNITPTLADAQQAPEEPTYFFLGGVSGFAFYWLAFAVPFLAYGSNTLFFLLYTWPLFLALMPVSVLIGITVSMWLRSKLFLSLGITGAAVIGLFWLVFQWLSGW</sequence>
<dbReference type="eggNOG" id="ENOG5032TB7">
    <property type="taxonomic scope" value="Bacteria"/>
</dbReference>
<reference evidence="2 3" key="1">
    <citation type="submission" date="2014-01" db="EMBL/GenBank/DDBJ databases">
        <title>Isolation of Serratia multitudinisentens RB-25 from Ex-Landfill site.</title>
        <authorList>
            <person name="Robson E.H.J."/>
        </authorList>
    </citation>
    <scope>NUCLEOTIDE SEQUENCE [LARGE SCALE GENOMIC DNA]</scope>
    <source>
        <strain evidence="2 3">RB-25</strain>
    </source>
</reference>
<keyword evidence="3" id="KW-1185">Reference proteome</keyword>
<dbReference type="NCBIfam" id="NF008001">
    <property type="entry name" value="PRK10726.1"/>
    <property type="match status" value="1"/>
</dbReference>
<evidence type="ECO:0000313" key="2">
    <source>
        <dbReference type="EMBL" id="AHG21273.1"/>
    </source>
</evidence>
<dbReference type="AlphaFoldDB" id="W0LBP7"/>